<evidence type="ECO:0000313" key="4">
    <source>
        <dbReference type="Proteomes" id="UP000612746"/>
    </source>
</evidence>
<evidence type="ECO:0000256" key="1">
    <source>
        <dbReference type="SAM" id="Coils"/>
    </source>
</evidence>
<name>A0A8H7Q8M5_9FUNG</name>
<gene>
    <name evidence="3" type="ORF">INT44_004900</name>
</gene>
<feature type="region of interest" description="Disordered" evidence="2">
    <location>
        <begin position="393"/>
        <end position="413"/>
    </location>
</feature>
<feature type="region of interest" description="Disordered" evidence="2">
    <location>
        <begin position="63"/>
        <end position="106"/>
    </location>
</feature>
<accession>A0A8H7Q8M5</accession>
<feature type="compositionally biased region" description="Basic and acidic residues" evidence="2">
    <location>
        <begin position="403"/>
        <end position="413"/>
    </location>
</feature>
<dbReference type="OrthoDB" id="2258573at2759"/>
<dbReference type="EMBL" id="JAEPRA010000003">
    <property type="protein sequence ID" value="KAG2187228.1"/>
    <property type="molecule type" value="Genomic_DNA"/>
</dbReference>
<keyword evidence="4" id="KW-1185">Reference proteome</keyword>
<dbReference type="Proteomes" id="UP000612746">
    <property type="component" value="Unassembled WGS sequence"/>
</dbReference>
<evidence type="ECO:0000256" key="2">
    <source>
        <dbReference type="SAM" id="MobiDB-lite"/>
    </source>
</evidence>
<feature type="compositionally biased region" description="Basic and acidic residues" evidence="2">
    <location>
        <begin position="72"/>
        <end position="106"/>
    </location>
</feature>
<protein>
    <submittedName>
        <fullName evidence="3">Uncharacterized protein</fullName>
    </submittedName>
</protein>
<organism evidence="3 4">
    <name type="scientific">Umbelopsis vinacea</name>
    <dbReference type="NCBI Taxonomy" id="44442"/>
    <lineage>
        <taxon>Eukaryota</taxon>
        <taxon>Fungi</taxon>
        <taxon>Fungi incertae sedis</taxon>
        <taxon>Mucoromycota</taxon>
        <taxon>Mucoromycotina</taxon>
        <taxon>Umbelopsidomycetes</taxon>
        <taxon>Umbelopsidales</taxon>
        <taxon>Umbelopsidaceae</taxon>
        <taxon>Umbelopsis</taxon>
    </lineage>
</organism>
<dbReference type="AlphaFoldDB" id="A0A8H7Q8M5"/>
<feature type="coiled-coil region" evidence="1">
    <location>
        <begin position="157"/>
        <end position="184"/>
    </location>
</feature>
<feature type="region of interest" description="Disordered" evidence="2">
    <location>
        <begin position="341"/>
        <end position="362"/>
    </location>
</feature>
<comment type="caution">
    <text evidence="3">The sequence shown here is derived from an EMBL/GenBank/DDBJ whole genome shotgun (WGS) entry which is preliminary data.</text>
</comment>
<keyword evidence="1" id="KW-0175">Coiled coil</keyword>
<evidence type="ECO:0000313" key="3">
    <source>
        <dbReference type="EMBL" id="KAG2187228.1"/>
    </source>
</evidence>
<reference evidence="3" key="1">
    <citation type="submission" date="2020-12" db="EMBL/GenBank/DDBJ databases">
        <title>Metabolic potential, ecology and presence of endohyphal bacteria is reflected in genomic diversity of Mucoromycotina.</title>
        <authorList>
            <person name="Muszewska A."/>
            <person name="Okrasinska A."/>
            <person name="Steczkiewicz K."/>
            <person name="Drgas O."/>
            <person name="Orlowska M."/>
            <person name="Perlinska-Lenart U."/>
            <person name="Aleksandrzak-Piekarczyk T."/>
            <person name="Szatraj K."/>
            <person name="Zielenkiewicz U."/>
            <person name="Pilsyk S."/>
            <person name="Malc E."/>
            <person name="Mieczkowski P."/>
            <person name="Kruszewska J.S."/>
            <person name="Biernat P."/>
            <person name="Pawlowska J."/>
        </authorList>
    </citation>
    <scope>NUCLEOTIDE SEQUENCE</scope>
    <source>
        <strain evidence="3">WA0000051536</strain>
    </source>
</reference>
<sequence>MSNMLSLVGRRSLLSTRPTARFYSTVDSEPPRRSNKWLILGSTALLGVVGYRYVEAQRREQERAKAGAIGRTKQDTEARLETAKKQAGDIYDESKRKVDSHSKDVAAAKDSLIDTTKKEASNVSSSVRDAASHIAGEADTLYGQAKKVVNDEKDWIKKEYEHTKHTLGQEKEEIKREADRFAAEHHLKEGDTPTDIVVAGSRGERNELAEEIKHTYDQTKGRVLSEKERLEREAKGIFDKAVGEKDRVANQAKGSYYEAKGQAEGSYYEAKGKAEGSYYEAKGKAKGTIDETKKEASGFWASLTGKAQEKKAEVEDVAHNVYDKAVNEKDHLEHQAKNTYNEAKQQASGLWSDAKGTAEQKKREAGYKSDEIYNKALYKKNEFELAGRKAADEAKSTFNNAKGDAERKANEAKWRAQTDADYVKAKAEGKKNEAASTLGSIINATKDKINDTFDTRPDGRRPASVIVAEQRPSVVIPDQQPIVA</sequence>
<proteinExistence type="predicted"/>